<accession>A0A1R2CH59</accession>
<proteinExistence type="predicted"/>
<sequence>METSLCKICKCPTNIICLNIFLCEKCRINILGLNRSDAKWTLSKTGLSNSLCIFCYEAPERLALYENSFEYVCEECALTRCPLTIDIKWLDLITTTKDVKIFDKRMMLLSKYDELASSITDQFDVIEIFLKHEISNIQSVIEVAFSKFQDYYASNENKLNQKKNEIKEARKKDRFLSPEHQAFIQNIELYMQEIVNEKYLDLNEFQNEFNDIFAMTFEEPESLFPD</sequence>
<dbReference type="EMBL" id="MPUH01000153">
    <property type="protein sequence ID" value="OMJ88328.1"/>
    <property type="molecule type" value="Genomic_DNA"/>
</dbReference>
<gene>
    <name evidence="1" type="ORF">SteCoe_9740</name>
</gene>
<comment type="caution">
    <text evidence="1">The sequence shown here is derived from an EMBL/GenBank/DDBJ whole genome shotgun (WGS) entry which is preliminary data.</text>
</comment>
<name>A0A1R2CH59_9CILI</name>
<dbReference type="AlphaFoldDB" id="A0A1R2CH59"/>
<evidence type="ECO:0000313" key="2">
    <source>
        <dbReference type="Proteomes" id="UP000187209"/>
    </source>
</evidence>
<dbReference type="Proteomes" id="UP000187209">
    <property type="component" value="Unassembled WGS sequence"/>
</dbReference>
<keyword evidence="2" id="KW-1185">Reference proteome</keyword>
<reference evidence="1 2" key="1">
    <citation type="submission" date="2016-11" db="EMBL/GenBank/DDBJ databases">
        <title>The macronuclear genome of Stentor coeruleus: a giant cell with tiny introns.</title>
        <authorList>
            <person name="Slabodnick M."/>
            <person name="Ruby J.G."/>
            <person name="Reiff S.B."/>
            <person name="Swart E.C."/>
            <person name="Gosai S."/>
            <person name="Prabakaran S."/>
            <person name="Witkowska E."/>
            <person name="Larue G.E."/>
            <person name="Fisher S."/>
            <person name="Freeman R.M."/>
            <person name="Gunawardena J."/>
            <person name="Chu W."/>
            <person name="Stover N.A."/>
            <person name="Gregory B.D."/>
            <person name="Nowacki M."/>
            <person name="Derisi J."/>
            <person name="Roy S.W."/>
            <person name="Marshall W.F."/>
            <person name="Sood P."/>
        </authorList>
    </citation>
    <scope>NUCLEOTIDE SEQUENCE [LARGE SCALE GENOMIC DNA]</scope>
    <source>
        <strain evidence="1">WM001</strain>
    </source>
</reference>
<organism evidence="1 2">
    <name type="scientific">Stentor coeruleus</name>
    <dbReference type="NCBI Taxonomy" id="5963"/>
    <lineage>
        <taxon>Eukaryota</taxon>
        <taxon>Sar</taxon>
        <taxon>Alveolata</taxon>
        <taxon>Ciliophora</taxon>
        <taxon>Postciliodesmatophora</taxon>
        <taxon>Heterotrichea</taxon>
        <taxon>Heterotrichida</taxon>
        <taxon>Stentoridae</taxon>
        <taxon>Stentor</taxon>
    </lineage>
</organism>
<evidence type="ECO:0000313" key="1">
    <source>
        <dbReference type="EMBL" id="OMJ88328.1"/>
    </source>
</evidence>
<protein>
    <submittedName>
        <fullName evidence="1">Uncharacterized protein</fullName>
    </submittedName>
</protein>